<proteinExistence type="inferred from homology"/>
<evidence type="ECO:0000256" key="6">
    <source>
        <dbReference type="ARBA" id="ARBA00023141"/>
    </source>
</evidence>
<comment type="pathway">
    <text evidence="1 7">Metabolic intermediate biosynthesis; chorismate biosynthesis; chorismate from D-erythrose 4-phosphate and phosphoenolpyruvate: step 4/7.</text>
</comment>
<dbReference type="NCBIfam" id="NF001314">
    <property type="entry name" value="PRK00258.2-2"/>
    <property type="match status" value="1"/>
</dbReference>
<dbReference type="Gene3D" id="3.40.50.720">
    <property type="entry name" value="NAD(P)-binding Rossmann-like Domain"/>
    <property type="match status" value="1"/>
</dbReference>
<feature type="domain" description="SDH C-terminal" evidence="9">
    <location>
        <begin position="258"/>
        <end position="288"/>
    </location>
</feature>
<dbReference type="PANTHER" id="PTHR21089">
    <property type="entry name" value="SHIKIMATE DEHYDROGENASE"/>
    <property type="match status" value="1"/>
</dbReference>
<feature type="binding site" evidence="7">
    <location>
        <position position="100"/>
    </location>
    <ligand>
        <name>shikimate</name>
        <dbReference type="ChEBI" id="CHEBI:36208"/>
    </ligand>
</feature>
<evidence type="ECO:0000256" key="3">
    <source>
        <dbReference type="ARBA" id="ARBA00022605"/>
    </source>
</evidence>
<gene>
    <name evidence="7" type="primary">aroE</name>
    <name evidence="10" type="ordered locus">Cyan7425_2736</name>
</gene>
<evidence type="ECO:0000256" key="7">
    <source>
        <dbReference type="HAMAP-Rule" id="MF_00222"/>
    </source>
</evidence>
<dbReference type="InterPro" id="IPR011342">
    <property type="entry name" value="Shikimate_DH"/>
</dbReference>
<dbReference type="HOGENOM" id="CLU_044063_0_1_3"/>
<dbReference type="Gene3D" id="3.40.50.10860">
    <property type="entry name" value="Leucine Dehydrogenase, chain A, domain 1"/>
    <property type="match status" value="1"/>
</dbReference>
<feature type="binding site" evidence="7">
    <location>
        <position position="258"/>
    </location>
    <ligand>
        <name>NADP(+)</name>
        <dbReference type="ChEBI" id="CHEBI:58349"/>
    </ligand>
</feature>
<feature type="binding site" evidence="7">
    <location>
        <position position="265"/>
    </location>
    <ligand>
        <name>shikimate</name>
        <dbReference type="ChEBI" id="CHEBI:36208"/>
    </ligand>
</feature>
<dbReference type="InterPro" id="IPR036291">
    <property type="entry name" value="NAD(P)-bd_dom_sf"/>
</dbReference>
<evidence type="ECO:0000313" key="10">
    <source>
        <dbReference type="EMBL" id="ACL45082.1"/>
    </source>
</evidence>
<evidence type="ECO:0000256" key="4">
    <source>
        <dbReference type="ARBA" id="ARBA00022857"/>
    </source>
</evidence>
<dbReference type="STRING" id="395961.Cyan7425_2736"/>
<dbReference type="KEGG" id="cyn:Cyan7425_2736"/>
<feature type="binding site" evidence="7">
    <location>
        <position position="237"/>
    </location>
    <ligand>
        <name>shikimate</name>
        <dbReference type="ChEBI" id="CHEBI:36208"/>
    </ligand>
</feature>
<dbReference type="GO" id="GO:0005829">
    <property type="term" value="C:cytosol"/>
    <property type="evidence" value="ECO:0007669"/>
    <property type="project" value="TreeGrafter"/>
</dbReference>
<name>B8HK91_CYAP4</name>
<sequence length="298" mass="32000">MSAQPLITGKTGLLGVIGYPIQHSLSPVMHNAALVALQPGGLSDYVYVAFPVKPEELSIAINGFAAIGVQGFNVTIPHKQAILPFLAEISPIAQTVGAVNTVKRTAQGWWGTNTDVQGFLAPLRHLQRDWSQEQVLILGCGGSASAVVVACAHLGCGSVAIVGRDQAKLADFQHRYQHLGLNLAVYGWDQVAHLLPTTTLLINTTPIGLSPQPEQSPLTESEVALLTPGAIVYDLIYTPRPTRLLQLAQARQLVSIDGLEMLIHQGADALEIWIERSPPVEIMRRAALNYLGGDEHRA</sequence>
<dbReference type="InterPro" id="IPR046346">
    <property type="entry name" value="Aminoacid_DH-like_N_sf"/>
</dbReference>
<dbReference type="PANTHER" id="PTHR21089:SF1">
    <property type="entry name" value="BIFUNCTIONAL 3-DEHYDROQUINATE DEHYDRATASE_SHIKIMATE DEHYDROGENASE, CHLOROPLASTIC"/>
    <property type="match status" value="1"/>
</dbReference>
<dbReference type="GO" id="GO:0019632">
    <property type="term" value="P:shikimate metabolic process"/>
    <property type="evidence" value="ECO:0007669"/>
    <property type="project" value="InterPro"/>
</dbReference>
<dbReference type="EC" id="1.1.1.25" evidence="2 7"/>
<comment type="caution">
    <text evidence="7">Lacks conserved residue(s) required for the propagation of feature annotation.</text>
</comment>
<dbReference type="UniPathway" id="UPA00053">
    <property type="reaction ID" value="UER00087"/>
</dbReference>
<comment type="function">
    <text evidence="7">Involved in the biosynthesis of the chorismate, which leads to the biosynthesis of aromatic amino acids. Catalyzes the reversible NADPH linked reduction of 3-dehydroshikimate (DHSA) to yield shikimate (SA).</text>
</comment>
<feature type="binding site" evidence="7">
    <location>
        <position position="115"/>
    </location>
    <ligand>
        <name>shikimate</name>
        <dbReference type="ChEBI" id="CHEBI:36208"/>
    </ligand>
</feature>
<dbReference type="eggNOG" id="COG0169">
    <property type="taxonomic scope" value="Bacteria"/>
</dbReference>
<dbReference type="GO" id="GO:0008652">
    <property type="term" value="P:amino acid biosynthetic process"/>
    <property type="evidence" value="ECO:0007669"/>
    <property type="project" value="UniProtKB-KW"/>
</dbReference>
<keyword evidence="4 7" id="KW-0521">NADP</keyword>
<dbReference type="NCBIfam" id="TIGR00507">
    <property type="entry name" value="aroE"/>
    <property type="match status" value="1"/>
</dbReference>
<keyword evidence="3 7" id="KW-0028">Amino-acid biosynthesis</keyword>
<feature type="binding site" evidence="7">
    <location>
        <begin position="24"/>
        <end position="26"/>
    </location>
    <ligand>
        <name>shikimate</name>
        <dbReference type="ChEBI" id="CHEBI:36208"/>
    </ligand>
</feature>
<keyword evidence="5 7" id="KW-0560">Oxidoreductase</keyword>
<dbReference type="HAMAP" id="MF_00222">
    <property type="entry name" value="Shikimate_DH_AroE"/>
    <property type="match status" value="1"/>
</dbReference>
<dbReference type="CDD" id="cd01065">
    <property type="entry name" value="NAD_bind_Shikimate_DH"/>
    <property type="match status" value="1"/>
</dbReference>
<accession>B8HK91</accession>
<dbReference type="InterPro" id="IPR041121">
    <property type="entry name" value="SDH_C"/>
</dbReference>
<feature type="binding site" evidence="7">
    <location>
        <position position="235"/>
    </location>
    <ligand>
        <name>NADP(+)</name>
        <dbReference type="ChEBI" id="CHEBI:58349"/>
    </ligand>
</feature>
<dbReference type="SUPFAM" id="SSF51735">
    <property type="entry name" value="NAD(P)-binding Rossmann-fold domains"/>
    <property type="match status" value="1"/>
</dbReference>
<dbReference type="InterPro" id="IPR022893">
    <property type="entry name" value="Shikimate_DH_fam"/>
</dbReference>
<comment type="similarity">
    <text evidence="7">Belongs to the shikimate dehydrogenase family.</text>
</comment>
<feature type="active site" description="Proton acceptor" evidence="7">
    <location>
        <position position="79"/>
    </location>
</feature>
<protein>
    <recommendedName>
        <fullName evidence="2 7">Shikimate dehydrogenase (NADP(+))</fullName>
        <shortName evidence="7">SDH</shortName>
        <ecNumber evidence="2 7">1.1.1.25</ecNumber>
    </recommendedName>
</protein>
<evidence type="ECO:0000256" key="1">
    <source>
        <dbReference type="ARBA" id="ARBA00004871"/>
    </source>
</evidence>
<dbReference type="Pfam" id="PF08501">
    <property type="entry name" value="Shikimate_dh_N"/>
    <property type="match status" value="1"/>
</dbReference>
<evidence type="ECO:0000256" key="2">
    <source>
        <dbReference type="ARBA" id="ARBA00012962"/>
    </source>
</evidence>
<evidence type="ECO:0000259" key="8">
    <source>
        <dbReference type="Pfam" id="PF08501"/>
    </source>
</evidence>
<dbReference type="GO" id="GO:0004764">
    <property type="term" value="F:shikimate 3-dehydrogenase (NADP+) activity"/>
    <property type="evidence" value="ECO:0007669"/>
    <property type="project" value="UniProtKB-UniRule"/>
</dbReference>
<dbReference type="AlphaFoldDB" id="B8HK91"/>
<dbReference type="EMBL" id="CP001344">
    <property type="protein sequence ID" value="ACL45082.1"/>
    <property type="molecule type" value="Genomic_DNA"/>
</dbReference>
<dbReference type="Pfam" id="PF18317">
    <property type="entry name" value="SDH_C"/>
    <property type="match status" value="1"/>
</dbReference>
<dbReference type="GO" id="GO:0050661">
    <property type="term" value="F:NADP binding"/>
    <property type="evidence" value="ECO:0007669"/>
    <property type="project" value="InterPro"/>
</dbReference>
<dbReference type="GO" id="GO:0009423">
    <property type="term" value="P:chorismate biosynthetic process"/>
    <property type="evidence" value="ECO:0007669"/>
    <property type="project" value="UniProtKB-UniRule"/>
</dbReference>
<feature type="binding site" evidence="7">
    <location>
        <position position="75"/>
    </location>
    <ligand>
        <name>shikimate</name>
        <dbReference type="ChEBI" id="CHEBI:36208"/>
    </ligand>
</feature>
<feature type="domain" description="Shikimate dehydrogenase substrate binding N-terminal" evidence="8">
    <location>
        <begin position="16"/>
        <end position="102"/>
    </location>
</feature>
<dbReference type="GO" id="GO:0009073">
    <property type="term" value="P:aromatic amino acid family biosynthetic process"/>
    <property type="evidence" value="ECO:0007669"/>
    <property type="project" value="UniProtKB-KW"/>
</dbReference>
<organism evidence="10">
    <name type="scientific">Cyanothece sp. (strain PCC 7425 / ATCC 29141)</name>
    <dbReference type="NCBI Taxonomy" id="395961"/>
    <lineage>
        <taxon>Bacteria</taxon>
        <taxon>Bacillati</taxon>
        <taxon>Cyanobacteriota</taxon>
        <taxon>Cyanophyceae</taxon>
        <taxon>Gomontiellales</taxon>
        <taxon>Cyanothecaceae</taxon>
        <taxon>Cyanothece</taxon>
    </lineage>
</organism>
<comment type="catalytic activity">
    <reaction evidence="7">
        <text>shikimate + NADP(+) = 3-dehydroshikimate + NADPH + H(+)</text>
        <dbReference type="Rhea" id="RHEA:17737"/>
        <dbReference type="ChEBI" id="CHEBI:15378"/>
        <dbReference type="ChEBI" id="CHEBI:16630"/>
        <dbReference type="ChEBI" id="CHEBI:36208"/>
        <dbReference type="ChEBI" id="CHEBI:57783"/>
        <dbReference type="ChEBI" id="CHEBI:58349"/>
        <dbReference type="EC" id="1.1.1.25"/>
    </reaction>
</comment>
<evidence type="ECO:0000259" key="9">
    <source>
        <dbReference type="Pfam" id="PF18317"/>
    </source>
</evidence>
<dbReference type="InterPro" id="IPR013708">
    <property type="entry name" value="Shikimate_DH-bd_N"/>
</dbReference>
<reference evidence="10" key="1">
    <citation type="submission" date="2009-01" db="EMBL/GenBank/DDBJ databases">
        <title>Complete sequence of chromosome Cyanothece sp. PCC 7425.</title>
        <authorList>
            <consortium name="US DOE Joint Genome Institute"/>
            <person name="Lucas S."/>
            <person name="Copeland A."/>
            <person name="Lapidus A."/>
            <person name="Glavina del Rio T."/>
            <person name="Dalin E."/>
            <person name="Tice H."/>
            <person name="Bruce D."/>
            <person name="Goodwin L."/>
            <person name="Pitluck S."/>
            <person name="Sims D."/>
            <person name="Meineke L."/>
            <person name="Brettin T."/>
            <person name="Detter J.C."/>
            <person name="Han C."/>
            <person name="Larimer F."/>
            <person name="Land M."/>
            <person name="Hauser L."/>
            <person name="Kyrpides N."/>
            <person name="Ovchinnikova G."/>
            <person name="Liberton M."/>
            <person name="Stoeckel J."/>
            <person name="Banerjee A."/>
            <person name="Singh A."/>
            <person name="Page L."/>
            <person name="Sato H."/>
            <person name="Zhao L."/>
            <person name="Sherman L."/>
            <person name="Pakrasi H."/>
            <person name="Richardson P."/>
        </authorList>
    </citation>
    <scope>NUCLEOTIDE SEQUENCE</scope>
    <source>
        <strain evidence="10">PCC 7425</strain>
    </source>
</reference>
<dbReference type="SUPFAM" id="SSF53223">
    <property type="entry name" value="Aminoacid dehydrogenase-like, N-terminal domain"/>
    <property type="match status" value="1"/>
</dbReference>
<comment type="subunit">
    <text evidence="7">Homodimer.</text>
</comment>
<evidence type="ECO:0000256" key="5">
    <source>
        <dbReference type="ARBA" id="ARBA00023002"/>
    </source>
</evidence>
<dbReference type="OrthoDB" id="9792692at2"/>
<keyword evidence="6 7" id="KW-0057">Aromatic amino acid biosynthesis</keyword>